<dbReference type="InterPro" id="IPR013595">
    <property type="entry name" value="Pept_S33_TAP-like_C"/>
</dbReference>
<evidence type="ECO:0000256" key="3">
    <source>
        <dbReference type="ARBA" id="ARBA00022801"/>
    </source>
</evidence>
<reference evidence="8 9" key="1">
    <citation type="submission" date="2019-06" db="EMBL/GenBank/DDBJ databases">
        <title>Sequencing the genomes of 1000 actinobacteria strains.</title>
        <authorList>
            <person name="Klenk H.-P."/>
        </authorList>
    </citation>
    <scope>NUCLEOTIDE SEQUENCE [LARGE SCALE GENOMIC DNA]</scope>
    <source>
        <strain evidence="8 9">DSM 102200</strain>
    </source>
</reference>
<dbReference type="InterPro" id="IPR000073">
    <property type="entry name" value="AB_hydrolase_1"/>
</dbReference>
<dbReference type="Gene3D" id="3.40.50.1820">
    <property type="entry name" value="alpha/beta hydrolase"/>
    <property type="match status" value="1"/>
</dbReference>
<accession>A0A543CGU3</accession>
<feature type="chain" id="PRO_5038896403" evidence="5">
    <location>
        <begin position="20"/>
        <end position="506"/>
    </location>
</feature>
<evidence type="ECO:0000256" key="1">
    <source>
        <dbReference type="ARBA" id="ARBA00010088"/>
    </source>
</evidence>
<dbReference type="SUPFAM" id="SSF53474">
    <property type="entry name" value="alpha/beta-Hydrolases"/>
    <property type="match status" value="1"/>
</dbReference>
<evidence type="ECO:0000313" key="8">
    <source>
        <dbReference type="EMBL" id="TQL96230.1"/>
    </source>
</evidence>
<dbReference type="InterPro" id="IPR029058">
    <property type="entry name" value="AB_hydrolase_fold"/>
</dbReference>
<comment type="similarity">
    <text evidence="1">Belongs to the peptidase S33 family.</text>
</comment>
<dbReference type="PANTHER" id="PTHR43248:SF29">
    <property type="entry name" value="TRIPEPTIDYL AMINOPEPTIDASE"/>
    <property type="match status" value="1"/>
</dbReference>
<dbReference type="EMBL" id="VFOZ01000001">
    <property type="protein sequence ID" value="TQL96230.1"/>
    <property type="molecule type" value="Genomic_DNA"/>
</dbReference>
<dbReference type="PANTHER" id="PTHR43248">
    <property type="entry name" value="2-SUCCINYL-6-HYDROXY-2,4-CYCLOHEXADIENE-1-CARBOXYLATE SYNTHASE"/>
    <property type="match status" value="1"/>
</dbReference>
<organism evidence="8 9">
    <name type="scientific">Actinoallomurus bryophytorum</name>
    <dbReference type="NCBI Taxonomy" id="1490222"/>
    <lineage>
        <taxon>Bacteria</taxon>
        <taxon>Bacillati</taxon>
        <taxon>Actinomycetota</taxon>
        <taxon>Actinomycetes</taxon>
        <taxon>Streptosporangiales</taxon>
        <taxon>Thermomonosporaceae</taxon>
        <taxon>Actinoallomurus</taxon>
    </lineage>
</organism>
<evidence type="ECO:0000259" key="6">
    <source>
        <dbReference type="Pfam" id="PF00561"/>
    </source>
</evidence>
<feature type="domain" description="AB hydrolase-1" evidence="6">
    <location>
        <begin position="94"/>
        <end position="232"/>
    </location>
</feature>
<dbReference type="Pfam" id="PF08386">
    <property type="entry name" value="Abhydrolase_4"/>
    <property type="match status" value="1"/>
</dbReference>
<evidence type="ECO:0000256" key="5">
    <source>
        <dbReference type="SAM" id="SignalP"/>
    </source>
</evidence>
<dbReference type="Pfam" id="PF00561">
    <property type="entry name" value="Abhydrolase_1"/>
    <property type="match status" value="1"/>
</dbReference>
<keyword evidence="2 5" id="KW-0732">Signal</keyword>
<sequence>MSGLCAAFLPLTASVASVASPVPALHWISCDDGFQCATAQVPLDHRRPHGAMIDIAVMRHPATDTAHRIGSLFVNGGGPSEQLLPLRAEYGRIPAAWRARYDIVGFDPRGFGSSTAIRCFPTMDAESKFLSGLPAVPDTGPQIADWDRTWARFDARCASRGGALLRHDSTADVARDMDLLRQATGDPVMNYVGLSYGTGLGATYANLFPGRVGRMILDGNLDPVAWTHGDGRLPAFLRMGADKASAATLDALLDLCGKASTTACAFSAGTPAATHAKFETLLSRLRAHPVPIGTPPDTLSCDDLCAVFSLPLADVGAWKAGTDQLQQLWTASATGHPVTAPARSSLTAPQAPSSLAAPQAPYAGQEQTLAVLCSDSANPRDPRAYTAAARLASARSGLIGLSWVWPSEACAKWPTGRDGYTGPWNRRTAGPILLVGITGDPATSYANSVAMSRALARARLLTVHGYGHTELSNPSACAGDYEDRYLLTGALPPPGTVCEQDTIPFS</sequence>
<proteinExistence type="inferred from homology"/>
<name>A0A543CGU3_9ACTN</name>
<keyword evidence="9" id="KW-1185">Reference proteome</keyword>
<protein>
    <submittedName>
        <fullName evidence="8">Alpha/beta hydrolase family protein</fullName>
    </submittedName>
</protein>
<comment type="caution">
    <text evidence="8">The sequence shown here is derived from an EMBL/GenBank/DDBJ whole genome shotgun (WGS) entry which is preliminary data.</text>
</comment>
<dbReference type="InterPro" id="IPR051601">
    <property type="entry name" value="Serine_prot/Carboxylest_S33"/>
</dbReference>
<feature type="domain" description="Peptidase S33 tripeptidyl aminopeptidase-like C-terminal" evidence="7">
    <location>
        <begin position="399"/>
        <end position="498"/>
    </location>
</feature>
<evidence type="ECO:0000256" key="2">
    <source>
        <dbReference type="ARBA" id="ARBA00022729"/>
    </source>
</evidence>
<feature type="compositionally biased region" description="Low complexity" evidence="4">
    <location>
        <begin position="344"/>
        <end position="360"/>
    </location>
</feature>
<feature type="region of interest" description="Disordered" evidence="4">
    <location>
        <begin position="339"/>
        <end position="360"/>
    </location>
</feature>
<evidence type="ECO:0000259" key="7">
    <source>
        <dbReference type="Pfam" id="PF08386"/>
    </source>
</evidence>
<keyword evidence="3 8" id="KW-0378">Hydrolase</keyword>
<evidence type="ECO:0000256" key="4">
    <source>
        <dbReference type="SAM" id="MobiDB-lite"/>
    </source>
</evidence>
<dbReference type="AlphaFoldDB" id="A0A543CGU3"/>
<evidence type="ECO:0000313" key="9">
    <source>
        <dbReference type="Proteomes" id="UP000316096"/>
    </source>
</evidence>
<dbReference type="GO" id="GO:0016787">
    <property type="term" value="F:hydrolase activity"/>
    <property type="evidence" value="ECO:0007669"/>
    <property type="project" value="UniProtKB-KW"/>
</dbReference>
<gene>
    <name evidence="8" type="ORF">FB559_1754</name>
</gene>
<feature type="signal peptide" evidence="5">
    <location>
        <begin position="1"/>
        <end position="19"/>
    </location>
</feature>
<dbReference type="Proteomes" id="UP000316096">
    <property type="component" value="Unassembled WGS sequence"/>
</dbReference>